<keyword evidence="1" id="KW-0732">Signal</keyword>
<name>A0A914PC44_9BILA</name>
<dbReference type="WBParaSite" id="PDA_v2.g1573.t1">
    <property type="protein sequence ID" value="PDA_v2.g1573.t1"/>
    <property type="gene ID" value="PDA_v2.g1573"/>
</dbReference>
<accession>A0A914PC44</accession>
<reference evidence="3" key="1">
    <citation type="submission" date="2022-11" db="UniProtKB">
        <authorList>
            <consortium name="WormBaseParasite"/>
        </authorList>
    </citation>
    <scope>IDENTIFICATION</scope>
</reference>
<keyword evidence="2" id="KW-1185">Reference proteome</keyword>
<dbReference type="Proteomes" id="UP000887578">
    <property type="component" value="Unplaced"/>
</dbReference>
<feature type="signal peptide" evidence="1">
    <location>
        <begin position="1"/>
        <end position="22"/>
    </location>
</feature>
<feature type="chain" id="PRO_5038077184" evidence="1">
    <location>
        <begin position="23"/>
        <end position="117"/>
    </location>
</feature>
<dbReference type="AlphaFoldDB" id="A0A914PC44"/>
<evidence type="ECO:0000313" key="2">
    <source>
        <dbReference type="Proteomes" id="UP000887578"/>
    </source>
</evidence>
<sequence>MSFVYSIVTFLWFTFFCDGCLRTPTVETGPTVPIGATNPCSGSFISGASVFITAETVDASGVFSITVDCTNMAFVLTANGGIVLSRPETFICDAAIGKYTVTVPGPTGTIIIDSLAC</sequence>
<protein>
    <submittedName>
        <fullName evidence="3">Uncharacterized protein</fullName>
    </submittedName>
</protein>
<proteinExistence type="predicted"/>
<organism evidence="2 3">
    <name type="scientific">Panagrolaimus davidi</name>
    <dbReference type="NCBI Taxonomy" id="227884"/>
    <lineage>
        <taxon>Eukaryota</taxon>
        <taxon>Metazoa</taxon>
        <taxon>Ecdysozoa</taxon>
        <taxon>Nematoda</taxon>
        <taxon>Chromadorea</taxon>
        <taxon>Rhabditida</taxon>
        <taxon>Tylenchina</taxon>
        <taxon>Panagrolaimomorpha</taxon>
        <taxon>Panagrolaimoidea</taxon>
        <taxon>Panagrolaimidae</taxon>
        <taxon>Panagrolaimus</taxon>
    </lineage>
</organism>
<evidence type="ECO:0000313" key="3">
    <source>
        <dbReference type="WBParaSite" id="PDA_v2.g1573.t1"/>
    </source>
</evidence>
<evidence type="ECO:0000256" key="1">
    <source>
        <dbReference type="SAM" id="SignalP"/>
    </source>
</evidence>